<accession>A0A6A0GUV5</accession>
<comment type="subcellular location">
    <subcellularLocation>
        <location evidence="1">Membrane</location>
        <topology evidence="1">Multi-pass membrane protein</topology>
    </subcellularLocation>
</comment>
<dbReference type="OrthoDB" id="297496at2759"/>
<evidence type="ECO:0000313" key="11">
    <source>
        <dbReference type="EMBL" id="KAA0189023.1"/>
    </source>
</evidence>
<dbReference type="SUPFAM" id="SSF81324">
    <property type="entry name" value="Voltage-gated potassium channels"/>
    <property type="match status" value="2"/>
</dbReference>
<keyword evidence="2 8" id="KW-0813">Transport</keyword>
<evidence type="ECO:0000256" key="3">
    <source>
        <dbReference type="ARBA" id="ARBA00022692"/>
    </source>
</evidence>
<sequence length="335" mass="36991">MEQDLALQVARQTGDLLLQERLNFIKLIENSTPDNWTVFAKGLAQYEAALVAAADAGVQVLLQVQEDGSTAITTVSEDPWTYELSVFFAATVLTTIGYGDVAPVTVWGRVFCIGFALLGIPLSLSFIAATGDLLASFAAYLPIKSISAAIPKGKRRTLVAGLGTVSLLLGFIAVGGVMFHLLEDWQFLDAFYFCFITTTTIGFGDFVPSNYEMLNIESPDSLRYCTAYIMLGLAITSTVIELVRRQYAESWARMQELSSRLHGLSSPLAVALRRMALTGATEMDLDPELMRQLRDMNRALAEADHRDVEDDPWDELLIMAEKKKRITFVMYESAL</sequence>
<dbReference type="PRINTS" id="PR01333">
    <property type="entry name" value="2POREKCHANEL"/>
</dbReference>
<protein>
    <recommendedName>
        <fullName evidence="10">Potassium channel domain-containing protein</fullName>
    </recommendedName>
</protein>
<evidence type="ECO:0000256" key="6">
    <source>
        <dbReference type="ARBA" id="ARBA00023136"/>
    </source>
</evidence>
<dbReference type="Pfam" id="PF07885">
    <property type="entry name" value="Ion_trans_2"/>
    <property type="match status" value="2"/>
</dbReference>
<comment type="similarity">
    <text evidence="8">Belongs to the two pore domain potassium channel (TC 1.A.1.8) family.</text>
</comment>
<feature type="transmembrane region" description="Helical" evidence="9">
    <location>
        <begin position="158"/>
        <end position="182"/>
    </location>
</feature>
<dbReference type="GO" id="GO:0030322">
    <property type="term" value="P:stabilization of membrane potential"/>
    <property type="evidence" value="ECO:0007669"/>
    <property type="project" value="TreeGrafter"/>
</dbReference>
<reference evidence="11" key="3">
    <citation type="submission" date="2019-06" db="EMBL/GenBank/DDBJ databases">
        <authorList>
            <person name="Poynton C."/>
            <person name="Hasenbein S."/>
            <person name="Benoit J.B."/>
            <person name="Sepulveda M.S."/>
            <person name="Poelchau M.F."/>
            <person name="Murali S.C."/>
            <person name="Chen S."/>
            <person name="Glastad K.M."/>
            <person name="Werren J.H."/>
            <person name="Vineis J.H."/>
            <person name="Bowen J.L."/>
            <person name="Friedrich M."/>
            <person name="Jones J."/>
            <person name="Robertson H.M."/>
            <person name="Feyereisen R."/>
            <person name="Mechler-Hickson A."/>
            <person name="Mathers N."/>
            <person name="Lee C.E."/>
            <person name="Colbourne J.K."/>
            <person name="Biales A."/>
            <person name="Johnston J.S."/>
            <person name="Wellborn G.A."/>
            <person name="Rosendale A.J."/>
            <person name="Cridge A.G."/>
            <person name="Munoz-Torres M.C."/>
            <person name="Bain P.A."/>
            <person name="Manny A.R."/>
            <person name="Major K.M."/>
            <person name="Lambert F.N."/>
            <person name="Vulpe C.D."/>
            <person name="Tuck P."/>
            <person name="Blalock B.J."/>
            <person name="Lin Y.-Y."/>
            <person name="Smith M.E."/>
            <person name="Ochoa-Acuna H."/>
            <person name="Chen M.-J.M."/>
            <person name="Childers C.P."/>
            <person name="Qu J."/>
            <person name="Dugan S."/>
            <person name="Lee S.L."/>
            <person name="Chao H."/>
            <person name="Dinh H."/>
            <person name="Han Y."/>
            <person name="Doddapaneni H."/>
            <person name="Worley K.C."/>
            <person name="Muzny D.M."/>
            <person name="Gibbs R.A."/>
            <person name="Richards S."/>
        </authorList>
    </citation>
    <scope>NUCLEOTIDE SEQUENCE</scope>
    <source>
        <strain evidence="11">HAZT.00-mixed</strain>
        <tissue evidence="11">Whole organism</tissue>
    </source>
</reference>
<keyword evidence="6 9" id="KW-0472">Membrane</keyword>
<evidence type="ECO:0000256" key="1">
    <source>
        <dbReference type="ARBA" id="ARBA00004141"/>
    </source>
</evidence>
<dbReference type="PANTHER" id="PTHR11003:SF142">
    <property type="entry name" value="POTASSIUM CHANNEL DOMAIN-CONTAINING PROTEIN"/>
    <property type="match status" value="1"/>
</dbReference>
<feature type="domain" description="Potassium channel" evidence="10">
    <location>
        <begin position="70"/>
        <end position="134"/>
    </location>
</feature>
<dbReference type="GO" id="GO:0015271">
    <property type="term" value="F:outward rectifier potassium channel activity"/>
    <property type="evidence" value="ECO:0007669"/>
    <property type="project" value="TreeGrafter"/>
</dbReference>
<evidence type="ECO:0000256" key="2">
    <source>
        <dbReference type="ARBA" id="ARBA00022448"/>
    </source>
</evidence>
<name>A0A6A0GUV5_HYAAZ</name>
<keyword evidence="4 9" id="KW-1133">Transmembrane helix</keyword>
<keyword evidence="5 8" id="KW-0406">Ion transport</keyword>
<proteinExistence type="inferred from homology"/>
<dbReference type="PANTHER" id="PTHR11003">
    <property type="entry name" value="POTASSIUM CHANNEL, SUBFAMILY K"/>
    <property type="match status" value="1"/>
</dbReference>
<gene>
    <name evidence="11" type="ORF">HAZT_HAZT010023</name>
</gene>
<feature type="domain" description="Potassium channel" evidence="10">
    <location>
        <begin position="168"/>
        <end position="245"/>
    </location>
</feature>
<dbReference type="EMBL" id="JQDR03013873">
    <property type="protein sequence ID" value="KAA0189023.1"/>
    <property type="molecule type" value="Genomic_DNA"/>
</dbReference>
<dbReference type="AlphaFoldDB" id="A0A6A0GUV5"/>
<feature type="transmembrane region" description="Helical" evidence="9">
    <location>
        <begin position="80"/>
        <end position="99"/>
    </location>
</feature>
<feature type="transmembrane region" description="Helical" evidence="9">
    <location>
        <begin position="106"/>
        <end position="127"/>
    </location>
</feature>
<dbReference type="GO" id="GO:0005886">
    <property type="term" value="C:plasma membrane"/>
    <property type="evidence" value="ECO:0007669"/>
    <property type="project" value="TreeGrafter"/>
</dbReference>
<evidence type="ECO:0000256" key="7">
    <source>
        <dbReference type="ARBA" id="ARBA00023303"/>
    </source>
</evidence>
<comment type="caution">
    <text evidence="11">The sequence shown here is derived from an EMBL/GenBank/DDBJ whole genome shotgun (WGS) entry which is preliminary data.</text>
</comment>
<dbReference type="InterPro" id="IPR013099">
    <property type="entry name" value="K_chnl_dom"/>
</dbReference>
<dbReference type="Proteomes" id="UP000711488">
    <property type="component" value="Unassembled WGS sequence"/>
</dbReference>
<evidence type="ECO:0000256" key="8">
    <source>
        <dbReference type="RuleBase" id="RU003857"/>
    </source>
</evidence>
<reference evidence="11" key="1">
    <citation type="submission" date="2014-08" db="EMBL/GenBank/DDBJ databases">
        <authorList>
            <person name="Murali S."/>
            <person name="Richards S."/>
            <person name="Bandaranaike D."/>
            <person name="Bellair M."/>
            <person name="Blankenburg K."/>
            <person name="Chao H."/>
            <person name="Dinh H."/>
            <person name="Doddapaneni H."/>
            <person name="Dugan-Rocha S."/>
            <person name="Elkadiri S."/>
            <person name="Gnanaolivu R."/>
            <person name="Hughes D."/>
            <person name="Lee S."/>
            <person name="Li M."/>
            <person name="Ming W."/>
            <person name="Munidasa M."/>
            <person name="Muniz J."/>
            <person name="Nguyen L."/>
            <person name="Osuji N."/>
            <person name="Pu L.-L."/>
            <person name="Puazo M."/>
            <person name="Skinner E."/>
            <person name="Qu C."/>
            <person name="Quiroz J."/>
            <person name="Raj R."/>
            <person name="Weissenberger G."/>
            <person name="Xin Y."/>
            <person name="Zou X."/>
            <person name="Han Y."/>
            <person name="Worley K."/>
            <person name="Muzny D."/>
            <person name="Gibbs R."/>
        </authorList>
    </citation>
    <scope>NUCLEOTIDE SEQUENCE</scope>
    <source>
        <strain evidence="11">HAZT.00-mixed</strain>
        <tissue evidence="11">Whole organism</tissue>
    </source>
</reference>
<reference evidence="11" key="2">
    <citation type="journal article" date="2018" name="Environ. Sci. Technol.">
        <title>The Toxicogenome of Hyalella azteca: A Model for Sediment Ecotoxicology and Evolutionary Toxicology.</title>
        <authorList>
            <person name="Poynton H.C."/>
            <person name="Hasenbein S."/>
            <person name="Benoit J.B."/>
            <person name="Sepulveda M.S."/>
            <person name="Poelchau M.F."/>
            <person name="Hughes D.S.T."/>
            <person name="Murali S.C."/>
            <person name="Chen S."/>
            <person name="Glastad K.M."/>
            <person name="Goodisman M.A.D."/>
            <person name="Werren J.H."/>
            <person name="Vineis J.H."/>
            <person name="Bowen J.L."/>
            <person name="Friedrich M."/>
            <person name="Jones J."/>
            <person name="Robertson H.M."/>
            <person name="Feyereisen R."/>
            <person name="Mechler-Hickson A."/>
            <person name="Mathers N."/>
            <person name="Lee C.E."/>
            <person name="Colbourne J.K."/>
            <person name="Biales A."/>
            <person name="Johnston J.S."/>
            <person name="Wellborn G.A."/>
            <person name="Rosendale A.J."/>
            <person name="Cridge A.G."/>
            <person name="Munoz-Torres M.C."/>
            <person name="Bain P.A."/>
            <person name="Manny A.R."/>
            <person name="Major K.M."/>
            <person name="Lambert F.N."/>
            <person name="Vulpe C.D."/>
            <person name="Tuck P."/>
            <person name="Blalock B.J."/>
            <person name="Lin Y.Y."/>
            <person name="Smith M.E."/>
            <person name="Ochoa-Acuna H."/>
            <person name="Chen M.M."/>
            <person name="Childers C.P."/>
            <person name="Qu J."/>
            <person name="Dugan S."/>
            <person name="Lee S.L."/>
            <person name="Chao H."/>
            <person name="Dinh H."/>
            <person name="Han Y."/>
            <person name="Doddapaneni H."/>
            <person name="Worley K.C."/>
            <person name="Muzny D.M."/>
            <person name="Gibbs R.A."/>
            <person name="Richards S."/>
        </authorList>
    </citation>
    <scope>NUCLEOTIDE SEQUENCE</scope>
    <source>
        <strain evidence="11">HAZT.00-mixed</strain>
        <tissue evidence="11">Whole organism</tissue>
    </source>
</reference>
<keyword evidence="7 8" id="KW-0407">Ion channel</keyword>
<evidence type="ECO:0000256" key="9">
    <source>
        <dbReference type="SAM" id="Phobius"/>
    </source>
</evidence>
<organism evidence="11">
    <name type="scientific">Hyalella azteca</name>
    <name type="common">Amphipod</name>
    <dbReference type="NCBI Taxonomy" id="294128"/>
    <lineage>
        <taxon>Eukaryota</taxon>
        <taxon>Metazoa</taxon>
        <taxon>Ecdysozoa</taxon>
        <taxon>Arthropoda</taxon>
        <taxon>Crustacea</taxon>
        <taxon>Multicrustacea</taxon>
        <taxon>Malacostraca</taxon>
        <taxon>Eumalacostraca</taxon>
        <taxon>Peracarida</taxon>
        <taxon>Amphipoda</taxon>
        <taxon>Senticaudata</taxon>
        <taxon>Talitrida</taxon>
        <taxon>Talitroidea</taxon>
        <taxon>Hyalellidae</taxon>
        <taxon>Hyalella</taxon>
    </lineage>
</organism>
<dbReference type="InterPro" id="IPR003280">
    <property type="entry name" value="2pore_dom_K_chnl"/>
</dbReference>
<keyword evidence="3 8" id="KW-0812">Transmembrane</keyword>
<dbReference type="GO" id="GO:0022841">
    <property type="term" value="F:potassium ion leak channel activity"/>
    <property type="evidence" value="ECO:0007669"/>
    <property type="project" value="TreeGrafter"/>
</dbReference>
<feature type="transmembrane region" description="Helical" evidence="9">
    <location>
        <begin position="221"/>
        <end position="243"/>
    </location>
</feature>
<dbReference type="Gene3D" id="1.10.287.70">
    <property type="match status" value="1"/>
</dbReference>
<evidence type="ECO:0000259" key="10">
    <source>
        <dbReference type="Pfam" id="PF07885"/>
    </source>
</evidence>
<evidence type="ECO:0000256" key="4">
    <source>
        <dbReference type="ARBA" id="ARBA00022989"/>
    </source>
</evidence>
<evidence type="ECO:0000256" key="5">
    <source>
        <dbReference type="ARBA" id="ARBA00023065"/>
    </source>
</evidence>